<dbReference type="Proteomes" id="UP000812440">
    <property type="component" value="Unassembled WGS sequence"/>
</dbReference>
<sequence>MYIVNRFSHGDSGADGLEGFGQGEALLGEPHCLDEIEDRLHFFTEECDYLQGFHILCDIHNGFSGLGTKMAELLHDEHPGRGIISWGTCPVLSPYRDRQKDVYQLLNCIMGIVRLSSHSSLFCPLTLNSSLGLRPGPPVALPNVLYNTEWQYHSSAVLAVTVDTLTAAYRTSSCRLSMTQLAETLNFCGRKVTTAASSLPFPVGPSTSLPDSLFPYLRFPPWIPLSASGGQHLSEGGRSFSQLAVMRGVSVDPHISHNPAGTRPRSALHSGGSNEDVLQCYLQTVFPGAVSVANVLQSQCILGPTFPQFFSPYVTKDGFTMQEPLKDPPDVHSIPVLAALQTTPALEHTLLSLYHDLKKVDVRRWPSWFTAGTEESDFQEALNDLRTLAYCYSNRPGHETDDSD</sequence>
<protein>
    <recommendedName>
        <fullName evidence="3">DML1/Misato tubulin domain-containing protein</fullName>
    </recommendedName>
</protein>
<dbReference type="OrthoDB" id="271881at2759"/>
<dbReference type="GO" id="GO:0005739">
    <property type="term" value="C:mitochondrion"/>
    <property type="evidence" value="ECO:0007669"/>
    <property type="project" value="TreeGrafter"/>
</dbReference>
<keyword evidence="2" id="KW-0963">Cytoplasm</keyword>
<dbReference type="PANTHER" id="PTHR13391">
    <property type="entry name" value="MITOCHONDRIAL DISTRIBUTION REGULATOR MISATO"/>
    <property type="match status" value="1"/>
</dbReference>
<feature type="domain" description="DML1/Misato tubulin" evidence="3">
    <location>
        <begin position="22"/>
        <end position="167"/>
    </location>
</feature>
<dbReference type="InterPro" id="IPR049942">
    <property type="entry name" value="DML1/Misato"/>
</dbReference>
<dbReference type="InterPro" id="IPR036525">
    <property type="entry name" value="Tubulin/FtsZ_GTPase_sf"/>
</dbReference>
<name>A0A8T2IIZ2_9PIPI</name>
<keyword evidence="5" id="KW-1185">Reference proteome</keyword>
<reference evidence="4" key="1">
    <citation type="thesis" date="2020" institute="ProQuest LLC" country="789 East Eisenhower Parkway, Ann Arbor, MI, USA">
        <title>Comparative Genomics and Chromosome Evolution.</title>
        <authorList>
            <person name="Mudd A.B."/>
        </authorList>
    </citation>
    <scope>NUCLEOTIDE SEQUENCE</scope>
    <source>
        <strain evidence="4">Female2</strain>
        <tissue evidence="4">Blood</tissue>
    </source>
</reference>
<dbReference type="Pfam" id="PF14881">
    <property type="entry name" value="Tubulin_3"/>
    <property type="match status" value="1"/>
</dbReference>
<evidence type="ECO:0000313" key="5">
    <source>
        <dbReference type="Proteomes" id="UP000812440"/>
    </source>
</evidence>
<organism evidence="4 5">
    <name type="scientific">Hymenochirus boettgeri</name>
    <name type="common">Congo dwarf clawed frog</name>
    <dbReference type="NCBI Taxonomy" id="247094"/>
    <lineage>
        <taxon>Eukaryota</taxon>
        <taxon>Metazoa</taxon>
        <taxon>Chordata</taxon>
        <taxon>Craniata</taxon>
        <taxon>Vertebrata</taxon>
        <taxon>Euteleostomi</taxon>
        <taxon>Amphibia</taxon>
        <taxon>Batrachia</taxon>
        <taxon>Anura</taxon>
        <taxon>Pipoidea</taxon>
        <taxon>Pipidae</taxon>
        <taxon>Pipinae</taxon>
        <taxon>Hymenochirus</taxon>
    </lineage>
</organism>
<dbReference type="SUPFAM" id="SSF52490">
    <property type="entry name" value="Tubulin nucleotide-binding domain-like"/>
    <property type="match status" value="1"/>
</dbReference>
<evidence type="ECO:0000256" key="1">
    <source>
        <dbReference type="ARBA" id="ARBA00004496"/>
    </source>
</evidence>
<comment type="subcellular location">
    <subcellularLocation>
        <location evidence="1">Cytoplasm</location>
    </subcellularLocation>
</comment>
<comment type="caution">
    <text evidence="4">The sequence shown here is derived from an EMBL/GenBank/DDBJ whole genome shotgun (WGS) entry which is preliminary data.</text>
</comment>
<dbReference type="InterPro" id="IPR029209">
    <property type="entry name" value="DML1/Misato_tubulin"/>
</dbReference>
<gene>
    <name evidence="4" type="ORF">GDO86_019399</name>
</gene>
<evidence type="ECO:0000259" key="3">
    <source>
        <dbReference type="Pfam" id="PF14881"/>
    </source>
</evidence>
<dbReference type="GO" id="GO:0007005">
    <property type="term" value="P:mitochondrion organization"/>
    <property type="evidence" value="ECO:0007669"/>
    <property type="project" value="InterPro"/>
</dbReference>
<evidence type="ECO:0000256" key="2">
    <source>
        <dbReference type="ARBA" id="ARBA00022490"/>
    </source>
</evidence>
<dbReference type="AlphaFoldDB" id="A0A8T2IIZ2"/>
<evidence type="ECO:0000313" key="4">
    <source>
        <dbReference type="EMBL" id="KAG8431114.1"/>
    </source>
</evidence>
<dbReference type="EMBL" id="JAACNH010000361">
    <property type="protein sequence ID" value="KAG8431114.1"/>
    <property type="molecule type" value="Genomic_DNA"/>
</dbReference>
<proteinExistence type="predicted"/>
<accession>A0A8T2IIZ2</accession>
<dbReference type="Gene3D" id="3.40.50.1440">
    <property type="entry name" value="Tubulin/FtsZ, GTPase domain"/>
    <property type="match status" value="1"/>
</dbReference>
<dbReference type="PANTHER" id="PTHR13391:SF0">
    <property type="entry name" value="PROTEIN MISATO HOMOLOG 1"/>
    <property type="match status" value="1"/>
</dbReference>